<feature type="compositionally biased region" description="Low complexity" evidence="1">
    <location>
        <begin position="49"/>
        <end position="74"/>
    </location>
</feature>
<accession>A0A6A6EQ11</accession>
<protein>
    <submittedName>
        <fullName evidence="2">Uncharacterized protein</fullName>
    </submittedName>
</protein>
<feature type="region of interest" description="Disordered" evidence="1">
    <location>
        <begin position="1"/>
        <end position="118"/>
    </location>
</feature>
<evidence type="ECO:0000313" key="2">
    <source>
        <dbReference type="EMBL" id="KAF2193072.1"/>
    </source>
</evidence>
<dbReference type="AlphaFoldDB" id="A0A6A6EQ11"/>
<keyword evidence="3" id="KW-1185">Reference proteome</keyword>
<dbReference type="OrthoDB" id="3797248at2759"/>
<feature type="compositionally biased region" description="Polar residues" evidence="1">
    <location>
        <begin position="30"/>
        <end position="48"/>
    </location>
</feature>
<feature type="compositionally biased region" description="Polar residues" evidence="1">
    <location>
        <begin position="79"/>
        <end position="106"/>
    </location>
</feature>
<gene>
    <name evidence="2" type="ORF">K469DRAFT_283246</name>
</gene>
<evidence type="ECO:0000256" key="1">
    <source>
        <dbReference type="SAM" id="MobiDB-lite"/>
    </source>
</evidence>
<proteinExistence type="predicted"/>
<sequence>MSTSGPRYHIPFPTNFLSLNTPSPKKPTTAALQGETTSHSFLSNRQTAPRSASISSVSSSGSNSSVPSSPPTKSADASPVQSFLTLNTKFRAPSTSAAGMTTSPDTSAGKHRFLSNRH</sequence>
<name>A0A6A6EQ11_9PEZI</name>
<dbReference type="Proteomes" id="UP000800200">
    <property type="component" value="Unassembled WGS sequence"/>
</dbReference>
<dbReference type="EMBL" id="ML994614">
    <property type="protein sequence ID" value="KAF2193072.1"/>
    <property type="molecule type" value="Genomic_DNA"/>
</dbReference>
<evidence type="ECO:0000313" key="3">
    <source>
        <dbReference type="Proteomes" id="UP000800200"/>
    </source>
</evidence>
<reference evidence="2" key="1">
    <citation type="journal article" date="2020" name="Stud. Mycol.">
        <title>101 Dothideomycetes genomes: a test case for predicting lifestyles and emergence of pathogens.</title>
        <authorList>
            <person name="Haridas S."/>
            <person name="Albert R."/>
            <person name="Binder M."/>
            <person name="Bloem J."/>
            <person name="Labutti K."/>
            <person name="Salamov A."/>
            <person name="Andreopoulos B."/>
            <person name="Baker S."/>
            <person name="Barry K."/>
            <person name="Bills G."/>
            <person name="Bluhm B."/>
            <person name="Cannon C."/>
            <person name="Castanera R."/>
            <person name="Culley D."/>
            <person name="Daum C."/>
            <person name="Ezra D."/>
            <person name="Gonzalez J."/>
            <person name="Henrissat B."/>
            <person name="Kuo A."/>
            <person name="Liang C."/>
            <person name="Lipzen A."/>
            <person name="Lutzoni F."/>
            <person name="Magnuson J."/>
            <person name="Mondo S."/>
            <person name="Nolan M."/>
            <person name="Ohm R."/>
            <person name="Pangilinan J."/>
            <person name="Park H.-J."/>
            <person name="Ramirez L."/>
            <person name="Alfaro M."/>
            <person name="Sun H."/>
            <person name="Tritt A."/>
            <person name="Yoshinaga Y."/>
            <person name="Zwiers L.-H."/>
            <person name="Turgeon B."/>
            <person name="Goodwin S."/>
            <person name="Spatafora J."/>
            <person name="Crous P."/>
            <person name="Grigoriev I."/>
        </authorList>
    </citation>
    <scope>NUCLEOTIDE SEQUENCE</scope>
    <source>
        <strain evidence="2">CBS 207.26</strain>
    </source>
</reference>
<feature type="compositionally biased region" description="Basic residues" evidence="1">
    <location>
        <begin position="109"/>
        <end position="118"/>
    </location>
</feature>
<organism evidence="2 3">
    <name type="scientific">Zopfia rhizophila CBS 207.26</name>
    <dbReference type="NCBI Taxonomy" id="1314779"/>
    <lineage>
        <taxon>Eukaryota</taxon>
        <taxon>Fungi</taxon>
        <taxon>Dikarya</taxon>
        <taxon>Ascomycota</taxon>
        <taxon>Pezizomycotina</taxon>
        <taxon>Dothideomycetes</taxon>
        <taxon>Dothideomycetes incertae sedis</taxon>
        <taxon>Zopfiaceae</taxon>
        <taxon>Zopfia</taxon>
    </lineage>
</organism>